<keyword evidence="4" id="KW-1185">Reference proteome</keyword>
<reference evidence="3" key="2">
    <citation type="submission" date="2023-06" db="EMBL/GenBank/DDBJ databases">
        <authorList>
            <person name="Swenson N.G."/>
            <person name="Wegrzyn J.L."/>
            <person name="Mcevoy S.L."/>
        </authorList>
    </citation>
    <scope>NUCLEOTIDE SEQUENCE</scope>
    <source>
        <strain evidence="3">NS2018</strain>
        <tissue evidence="3">Leaf</tissue>
    </source>
</reference>
<feature type="compositionally biased region" description="Basic and acidic residues" evidence="1">
    <location>
        <begin position="266"/>
        <end position="280"/>
    </location>
</feature>
<organism evidence="3 4">
    <name type="scientific">Acer saccharum</name>
    <name type="common">Sugar maple</name>
    <dbReference type="NCBI Taxonomy" id="4024"/>
    <lineage>
        <taxon>Eukaryota</taxon>
        <taxon>Viridiplantae</taxon>
        <taxon>Streptophyta</taxon>
        <taxon>Embryophyta</taxon>
        <taxon>Tracheophyta</taxon>
        <taxon>Spermatophyta</taxon>
        <taxon>Magnoliopsida</taxon>
        <taxon>eudicotyledons</taxon>
        <taxon>Gunneridae</taxon>
        <taxon>Pentapetalae</taxon>
        <taxon>rosids</taxon>
        <taxon>malvids</taxon>
        <taxon>Sapindales</taxon>
        <taxon>Sapindaceae</taxon>
        <taxon>Hippocastanoideae</taxon>
        <taxon>Acereae</taxon>
        <taxon>Acer</taxon>
    </lineage>
</organism>
<feature type="region of interest" description="Disordered" evidence="1">
    <location>
        <begin position="383"/>
        <end position="423"/>
    </location>
</feature>
<protein>
    <recommendedName>
        <fullName evidence="2">DUF1985 domain-containing protein</fullName>
    </recommendedName>
</protein>
<dbReference type="InterPro" id="IPR015410">
    <property type="entry name" value="DUF1985"/>
</dbReference>
<comment type="caution">
    <text evidence="3">The sequence shown here is derived from an EMBL/GenBank/DDBJ whole genome shotgun (WGS) entry which is preliminary data.</text>
</comment>
<evidence type="ECO:0000256" key="1">
    <source>
        <dbReference type="SAM" id="MobiDB-lite"/>
    </source>
</evidence>
<dbReference type="InterPro" id="IPR038765">
    <property type="entry name" value="Papain-like_cys_pep_sf"/>
</dbReference>
<feature type="compositionally biased region" description="Basic and acidic residues" evidence="1">
    <location>
        <begin position="404"/>
        <end position="417"/>
    </location>
</feature>
<proteinExistence type="predicted"/>
<dbReference type="AlphaFoldDB" id="A0AA39VTX7"/>
<accession>A0AA39VTX7</accession>
<dbReference type="PANTHER" id="PTHR48449">
    <property type="entry name" value="DUF1985 DOMAIN-CONTAINING PROTEIN"/>
    <property type="match status" value="1"/>
</dbReference>
<feature type="compositionally biased region" description="Basic and acidic residues" evidence="1">
    <location>
        <begin position="288"/>
        <end position="300"/>
    </location>
</feature>
<name>A0AA39VTX7_ACESA</name>
<dbReference type="Gene3D" id="3.40.395.10">
    <property type="entry name" value="Adenoviral Proteinase, Chain A"/>
    <property type="match status" value="1"/>
</dbReference>
<evidence type="ECO:0000313" key="4">
    <source>
        <dbReference type="Proteomes" id="UP001168877"/>
    </source>
</evidence>
<dbReference type="Pfam" id="PF09331">
    <property type="entry name" value="DUF1985"/>
    <property type="match status" value="1"/>
</dbReference>
<reference evidence="3" key="1">
    <citation type="journal article" date="2022" name="Plant J.">
        <title>Strategies of tolerance reflected in two North American maple genomes.</title>
        <authorList>
            <person name="McEvoy S.L."/>
            <person name="Sezen U.U."/>
            <person name="Trouern-Trend A."/>
            <person name="McMahon S.M."/>
            <person name="Schaberg P.G."/>
            <person name="Yang J."/>
            <person name="Wegrzyn J.L."/>
            <person name="Swenson N.G."/>
        </authorList>
    </citation>
    <scope>NUCLEOTIDE SEQUENCE</scope>
    <source>
        <strain evidence="3">NS2018</strain>
    </source>
</reference>
<dbReference type="Proteomes" id="UP001168877">
    <property type="component" value="Unassembled WGS sequence"/>
</dbReference>
<evidence type="ECO:0000259" key="2">
    <source>
        <dbReference type="Pfam" id="PF09331"/>
    </source>
</evidence>
<gene>
    <name evidence="3" type="ORF">LWI29_030704</name>
</gene>
<dbReference type="EMBL" id="JAUESC010000381">
    <property type="protein sequence ID" value="KAK0590711.1"/>
    <property type="molecule type" value="Genomic_DNA"/>
</dbReference>
<evidence type="ECO:0000313" key="3">
    <source>
        <dbReference type="EMBL" id="KAK0590711.1"/>
    </source>
</evidence>
<feature type="domain" description="DUF1985" evidence="2">
    <location>
        <begin position="93"/>
        <end position="218"/>
    </location>
</feature>
<feature type="region of interest" description="Disordered" evidence="1">
    <location>
        <begin position="673"/>
        <end position="708"/>
    </location>
</feature>
<dbReference type="PANTHER" id="PTHR48449:SF1">
    <property type="entry name" value="DUF1985 DOMAIN-CONTAINING PROTEIN"/>
    <property type="match status" value="1"/>
</dbReference>
<dbReference type="SUPFAM" id="SSF54001">
    <property type="entry name" value="Cysteine proteinases"/>
    <property type="match status" value="1"/>
</dbReference>
<feature type="region of interest" description="Disordered" evidence="1">
    <location>
        <begin position="236"/>
        <end position="321"/>
    </location>
</feature>
<sequence>MALDPNARTFLYPDHERWINARINSRGRQHCNIIVDIGNVLGRLNVLEQFKQGPFGHYLDLHLPVTTHGKVLHSILKRQIEYTSTSEKASPPRDDEMWFGLGRQQHRFGQVEFCLCSGLKMGKLPEGIIKAITPTKDSLYARHFQNQTAYNSVFQTFKQLTDDQGEDGLKMANLLVIGYVLCTVDPRDRVPLWMFALLDDEVAFEGFPWGSYVYSYTLNRLKNAIHNNVDNLRPKTIESGFEGEGKQESQDAGPSKGNAKRRRIKKSESKPDEAGPSKENAKRRRIKKTESKPEADKNESYSKTIKSGVEGEGKQESQNAGTLKGNASITYNLSGFLLSFQLVTVDLKPTPAETQQTYFKSIDMDYVCDRFVHLGCPAQPYRSESTSDEVGCELPGGIPDLDNQETKNKKEQIDSHQKSCPPSVQRTLFANNESLETTPNPNGMDDLDPKEVTYKSMCGMMTKVLFDVLPRVLPQTAVKDVLPNEVTEKNTSEVITKVLYDVLPKVLPQALNDVLPKVLPQALNDILPKLMPAYLEKAMHDNLYNVHGNASDSANKKTKLRQMIIRTPTAQNQMDILPKSMKLNRISTMCMSLPPTLPKKKTNLMKLIIRSPRPQNRMNMLPKSMNLKLQLRVPIVCKRTIDLEPYSSPVPNLKVPTVEQSITLLEKRPDNYPKRDLETAKKRKRSKFLNRQWIDPETRKKHQKQGKTPQILDISDDDDLLDTQYAAFLTNTGDNISLYVGQEERFTRQHFLDMRSVSVPFSNLHIDSFMDVLWRRRSSLETEYAQDITMVDCSFYLNLAKKWETIKQTLKPKTSGVRKSGRLNPESWIANLDIDVMSFVHDEFILDAVRGGGSIVVRPEWWKMKSVLIPCNVGNHWVLCHLFPEDGAFTFYDSVHAKATQPGG</sequence>